<reference evidence="1" key="1">
    <citation type="journal article" date="2014" name="Nat. Commun.">
        <title>The tobacco genome sequence and its comparison with those of tomato and potato.</title>
        <authorList>
            <person name="Sierro N."/>
            <person name="Battey J.N."/>
            <person name="Ouadi S."/>
            <person name="Bakaher N."/>
            <person name="Bovet L."/>
            <person name="Willig A."/>
            <person name="Goepfert S."/>
            <person name="Peitsch M.C."/>
            <person name="Ivanov N.V."/>
        </authorList>
    </citation>
    <scope>NUCLEOTIDE SEQUENCE [LARGE SCALE GENOMIC DNA]</scope>
</reference>
<reference evidence="2" key="2">
    <citation type="submission" date="2025-08" db="UniProtKB">
        <authorList>
            <consortium name="RefSeq"/>
        </authorList>
    </citation>
    <scope>IDENTIFICATION</scope>
    <source>
        <tissue evidence="2">Leaf</tissue>
    </source>
</reference>
<name>A0AC58UBD6_TOBAC</name>
<organism evidence="1 2">
    <name type="scientific">Nicotiana tabacum</name>
    <name type="common">Common tobacco</name>
    <dbReference type="NCBI Taxonomy" id="4097"/>
    <lineage>
        <taxon>Eukaryota</taxon>
        <taxon>Viridiplantae</taxon>
        <taxon>Streptophyta</taxon>
        <taxon>Embryophyta</taxon>
        <taxon>Tracheophyta</taxon>
        <taxon>Spermatophyta</taxon>
        <taxon>Magnoliopsida</taxon>
        <taxon>eudicotyledons</taxon>
        <taxon>Gunneridae</taxon>
        <taxon>Pentapetalae</taxon>
        <taxon>asterids</taxon>
        <taxon>lamiids</taxon>
        <taxon>Solanales</taxon>
        <taxon>Solanaceae</taxon>
        <taxon>Nicotianoideae</taxon>
        <taxon>Nicotianeae</taxon>
        <taxon>Nicotiana</taxon>
    </lineage>
</organism>
<keyword evidence="1" id="KW-1185">Reference proteome</keyword>
<dbReference type="Proteomes" id="UP000790787">
    <property type="component" value="Chromosome 4"/>
</dbReference>
<proteinExistence type="predicted"/>
<sequence length="145" mass="17012">MKPPKTIFKQIESYFAKYFWGTTDGKQIYHWCSWTNMCYLKEEGGMGFRSMLEISESFSIKRSWRFRTCKSLWADFLKTKYCSRLSPCEKKWSAGLSHSWKKLLQVREKAKANILWNVNNGASSLWWDNWTGIGALANKVIGEKS</sequence>
<dbReference type="RefSeq" id="XP_075106797.1">
    <property type="nucleotide sequence ID" value="XM_075250696.1"/>
</dbReference>
<gene>
    <name evidence="2" type="primary">LOC142179816</name>
</gene>
<evidence type="ECO:0000313" key="2">
    <source>
        <dbReference type="RefSeq" id="XP_075106797.1"/>
    </source>
</evidence>
<accession>A0AC58UBD6</accession>
<protein>
    <submittedName>
        <fullName evidence="2">Mitochondrial protein AtMg00310</fullName>
    </submittedName>
</protein>
<evidence type="ECO:0000313" key="1">
    <source>
        <dbReference type="Proteomes" id="UP000790787"/>
    </source>
</evidence>